<evidence type="ECO:0008006" key="3">
    <source>
        <dbReference type="Google" id="ProtNLM"/>
    </source>
</evidence>
<dbReference type="CDD" id="cd00657">
    <property type="entry name" value="Ferritin_like"/>
    <property type="match status" value="1"/>
</dbReference>
<dbReference type="EMBL" id="CP012670">
    <property type="protein sequence ID" value="AUX25239.1"/>
    <property type="molecule type" value="Genomic_DNA"/>
</dbReference>
<protein>
    <recommendedName>
        <fullName evidence="3">Ferritin</fullName>
    </recommendedName>
</protein>
<reference evidence="1 2" key="1">
    <citation type="submission" date="2015-09" db="EMBL/GenBank/DDBJ databases">
        <title>Sorangium comparison.</title>
        <authorList>
            <person name="Zaburannyi N."/>
            <person name="Bunk B."/>
            <person name="Overmann J."/>
            <person name="Mueller R."/>
        </authorList>
    </citation>
    <scope>NUCLEOTIDE SEQUENCE [LARGE SCALE GENOMIC DNA]</scope>
    <source>
        <strain evidence="1 2">So ceGT47</strain>
    </source>
</reference>
<dbReference type="AlphaFoldDB" id="A0A4P2Q726"/>
<organism evidence="1 2">
    <name type="scientific">Sorangium cellulosum</name>
    <name type="common">Polyangium cellulosum</name>
    <dbReference type="NCBI Taxonomy" id="56"/>
    <lineage>
        <taxon>Bacteria</taxon>
        <taxon>Pseudomonadati</taxon>
        <taxon>Myxococcota</taxon>
        <taxon>Polyangia</taxon>
        <taxon>Polyangiales</taxon>
        <taxon>Polyangiaceae</taxon>
        <taxon>Sorangium</taxon>
    </lineage>
</organism>
<sequence>MKQITMGTNTTGIATSPLDSKKLVEFAQAVPPSSPGSEADAAAVRIEYARGSGTIGSVPPPASLKGMAKAAGELIQGKRPALLVDKLGERLAFERSGTRLYEAILAKFDAEGGFEGGPTRAELEAIRDDEIRHFAMVCRAMERLGADPTAQTPGADVIGLASSGLLSVAAEPRINLGQSLESLLVAELADNDSWRMLIDLAVAYGQDEMAAEFRIAEQHEMIHLALVRKWLSSKLALDARGQPSTTPQRAA</sequence>
<dbReference type="RefSeq" id="WP_129352024.1">
    <property type="nucleotide sequence ID" value="NZ_CP012670.1"/>
</dbReference>
<proteinExistence type="predicted"/>
<dbReference type="OrthoDB" id="5291582at2"/>
<dbReference type="InterPro" id="IPR009078">
    <property type="entry name" value="Ferritin-like_SF"/>
</dbReference>
<evidence type="ECO:0000313" key="2">
    <source>
        <dbReference type="Proteomes" id="UP000295781"/>
    </source>
</evidence>
<dbReference type="Gene3D" id="1.20.1260.10">
    <property type="match status" value="1"/>
</dbReference>
<dbReference type="SUPFAM" id="SSF47240">
    <property type="entry name" value="Ferritin-like"/>
    <property type="match status" value="1"/>
</dbReference>
<evidence type="ECO:0000313" key="1">
    <source>
        <dbReference type="EMBL" id="AUX25239.1"/>
    </source>
</evidence>
<dbReference type="Proteomes" id="UP000295781">
    <property type="component" value="Chromosome"/>
</dbReference>
<accession>A0A4P2Q726</accession>
<name>A0A4P2Q726_SORCE</name>
<gene>
    <name evidence="1" type="ORF">SOCEGT47_057830</name>
</gene>
<dbReference type="InterPro" id="IPR012347">
    <property type="entry name" value="Ferritin-like"/>
</dbReference>